<feature type="non-terminal residue" evidence="1">
    <location>
        <position position="55"/>
    </location>
</feature>
<keyword evidence="2" id="KW-1185">Reference proteome</keyword>
<dbReference type="Proteomes" id="UP001529510">
    <property type="component" value="Unassembled WGS sequence"/>
</dbReference>
<dbReference type="EMBL" id="JAMKFB020000014">
    <property type="protein sequence ID" value="KAL0176899.1"/>
    <property type="molecule type" value="Genomic_DNA"/>
</dbReference>
<accession>A0ABD0PS84</accession>
<gene>
    <name evidence="1" type="ORF">M9458_029229</name>
</gene>
<dbReference type="AlphaFoldDB" id="A0ABD0PS84"/>
<sequence>MKELLQDSSPSKRSKRGLRHMAAIAAVVRSGVPCEIAVARTIRPDPEMGMALWHT</sequence>
<evidence type="ECO:0000313" key="1">
    <source>
        <dbReference type="EMBL" id="KAL0176899.1"/>
    </source>
</evidence>
<evidence type="ECO:0000313" key="2">
    <source>
        <dbReference type="Proteomes" id="UP001529510"/>
    </source>
</evidence>
<comment type="caution">
    <text evidence="1">The sequence shown here is derived from an EMBL/GenBank/DDBJ whole genome shotgun (WGS) entry which is preliminary data.</text>
</comment>
<proteinExistence type="predicted"/>
<reference evidence="1 2" key="1">
    <citation type="submission" date="2024-05" db="EMBL/GenBank/DDBJ databases">
        <title>Genome sequencing and assembly of Indian major carp, Cirrhinus mrigala (Hamilton, 1822).</title>
        <authorList>
            <person name="Mohindra V."/>
            <person name="Chowdhury L.M."/>
            <person name="Lal K."/>
            <person name="Jena J.K."/>
        </authorList>
    </citation>
    <scope>NUCLEOTIDE SEQUENCE [LARGE SCALE GENOMIC DNA]</scope>
    <source>
        <strain evidence="1">CM1030</strain>
        <tissue evidence="1">Blood</tissue>
    </source>
</reference>
<organism evidence="1 2">
    <name type="scientific">Cirrhinus mrigala</name>
    <name type="common">Mrigala</name>
    <dbReference type="NCBI Taxonomy" id="683832"/>
    <lineage>
        <taxon>Eukaryota</taxon>
        <taxon>Metazoa</taxon>
        <taxon>Chordata</taxon>
        <taxon>Craniata</taxon>
        <taxon>Vertebrata</taxon>
        <taxon>Euteleostomi</taxon>
        <taxon>Actinopterygii</taxon>
        <taxon>Neopterygii</taxon>
        <taxon>Teleostei</taxon>
        <taxon>Ostariophysi</taxon>
        <taxon>Cypriniformes</taxon>
        <taxon>Cyprinidae</taxon>
        <taxon>Labeoninae</taxon>
        <taxon>Labeonini</taxon>
        <taxon>Cirrhinus</taxon>
    </lineage>
</organism>
<name>A0ABD0PS84_CIRMR</name>
<protein>
    <submittedName>
        <fullName evidence="1">Uncharacterized protein</fullName>
    </submittedName>
</protein>